<evidence type="ECO:0000256" key="3">
    <source>
        <dbReference type="ARBA" id="ARBA00023163"/>
    </source>
</evidence>
<dbReference type="PANTHER" id="PTHR23351">
    <property type="entry name" value="FOS TRANSCRIPTION FACTOR-RELATED"/>
    <property type="match status" value="1"/>
</dbReference>
<evidence type="ECO:0000256" key="1">
    <source>
        <dbReference type="ARBA" id="ARBA00023015"/>
    </source>
</evidence>
<feature type="coiled-coil region" evidence="4">
    <location>
        <begin position="188"/>
        <end position="222"/>
    </location>
</feature>
<accession>A0A2L2TRQ0</accession>
<proteinExistence type="predicted"/>
<dbReference type="STRING" id="56646.A0A2L2TRQ0"/>
<keyword evidence="1" id="KW-0805">Transcription regulation</keyword>
<dbReference type="PROSITE" id="PS50217">
    <property type="entry name" value="BZIP"/>
    <property type="match status" value="1"/>
</dbReference>
<dbReference type="Gene3D" id="1.20.5.170">
    <property type="match status" value="1"/>
</dbReference>
<feature type="domain" description="BZIP" evidence="6">
    <location>
        <begin position="170"/>
        <end position="233"/>
    </location>
</feature>
<dbReference type="GO" id="GO:0006357">
    <property type="term" value="P:regulation of transcription by RNA polymerase II"/>
    <property type="evidence" value="ECO:0007669"/>
    <property type="project" value="InterPro"/>
</dbReference>
<dbReference type="SUPFAM" id="SSF57959">
    <property type="entry name" value="Leucine zipper domain"/>
    <property type="match status" value="1"/>
</dbReference>
<evidence type="ECO:0000256" key="5">
    <source>
        <dbReference type="SAM" id="MobiDB-lite"/>
    </source>
</evidence>
<reference evidence="8" key="1">
    <citation type="submission" date="2014-10" db="EMBL/GenBank/DDBJ databases">
        <authorList>
            <person name="King R."/>
        </authorList>
    </citation>
    <scope>NUCLEOTIDE SEQUENCE [LARGE SCALE GENOMIC DNA]</scope>
    <source>
        <strain evidence="8">A3/5</strain>
    </source>
</reference>
<sequence>MPNSHSPEETVGSELTIYDTGITSHPQWEFSEFTNPLASLGAVQDELDITTLPRHNCLPQAPLSLCTESNSAYNWGHANYSIQDQTLSPEPPAIIYQKPSSALIPELPSSVELDKRPSRKRKANLDEPKTLRSAGCNARGGTDTNGERRKRTVAEAKEVNASDNISNRETEKQKQVQQRNLIAAKKCRLRKKEDLMRLQSDEHELEERHRMLSSCVEELKEEILYLKMQLLQHSSCECTPIHRYIEKEAQSYIDALSPRWTT</sequence>
<keyword evidence="3" id="KW-0804">Transcription</keyword>
<evidence type="ECO:0000256" key="4">
    <source>
        <dbReference type="SAM" id="Coils"/>
    </source>
</evidence>
<protein>
    <recommendedName>
        <fullName evidence="6">BZIP domain-containing protein</fullName>
    </recommendedName>
</protein>
<evidence type="ECO:0000259" key="6">
    <source>
        <dbReference type="PROSITE" id="PS50217"/>
    </source>
</evidence>
<dbReference type="Proteomes" id="UP000245910">
    <property type="component" value="Chromosome I"/>
</dbReference>
<feature type="region of interest" description="Disordered" evidence="5">
    <location>
        <begin position="115"/>
        <end position="150"/>
    </location>
</feature>
<dbReference type="InterPro" id="IPR000837">
    <property type="entry name" value="AP-1"/>
</dbReference>
<dbReference type="Pfam" id="PF00170">
    <property type="entry name" value="bZIP_1"/>
    <property type="match status" value="1"/>
</dbReference>
<dbReference type="EMBL" id="LN649229">
    <property type="protein sequence ID" value="CEI67847.1"/>
    <property type="molecule type" value="Genomic_DNA"/>
</dbReference>
<organism evidence="7 8">
    <name type="scientific">Fusarium venenatum</name>
    <dbReference type="NCBI Taxonomy" id="56646"/>
    <lineage>
        <taxon>Eukaryota</taxon>
        <taxon>Fungi</taxon>
        <taxon>Dikarya</taxon>
        <taxon>Ascomycota</taxon>
        <taxon>Pezizomycotina</taxon>
        <taxon>Sordariomycetes</taxon>
        <taxon>Hypocreomycetidae</taxon>
        <taxon>Hypocreales</taxon>
        <taxon>Nectriaceae</taxon>
        <taxon>Fusarium</taxon>
    </lineage>
</organism>
<keyword evidence="8" id="KW-1185">Reference proteome</keyword>
<evidence type="ECO:0000256" key="2">
    <source>
        <dbReference type="ARBA" id="ARBA00023125"/>
    </source>
</evidence>
<dbReference type="InterPro" id="IPR004827">
    <property type="entry name" value="bZIP"/>
</dbReference>
<dbReference type="CDD" id="cd14687">
    <property type="entry name" value="bZIP_ATF2"/>
    <property type="match status" value="1"/>
</dbReference>
<keyword evidence="4" id="KW-0175">Coiled coil</keyword>
<dbReference type="PANTHER" id="PTHR23351:SF24">
    <property type="entry name" value="ACTIVATING TRANSCRIPTION FACTOR 3-RELATED"/>
    <property type="match status" value="1"/>
</dbReference>
<dbReference type="AlphaFoldDB" id="A0A2L2TRQ0"/>
<dbReference type="SMART" id="SM00338">
    <property type="entry name" value="BRLZ"/>
    <property type="match status" value="1"/>
</dbReference>
<keyword evidence="2" id="KW-0238">DNA-binding</keyword>
<dbReference type="GO" id="GO:0003700">
    <property type="term" value="F:DNA-binding transcription factor activity"/>
    <property type="evidence" value="ECO:0007669"/>
    <property type="project" value="InterPro"/>
</dbReference>
<evidence type="ECO:0000313" key="8">
    <source>
        <dbReference type="Proteomes" id="UP000245910"/>
    </source>
</evidence>
<dbReference type="InterPro" id="IPR046347">
    <property type="entry name" value="bZIP_sf"/>
</dbReference>
<name>A0A2L2TRQ0_9HYPO</name>
<dbReference type="GO" id="GO:0003677">
    <property type="term" value="F:DNA binding"/>
    <property type="evidence" value="ECO:0007669"/>
    <property type="project" value="UniProtKB-KW"/>
</dbReference>
<evidence type="ECO:0000313" key="7">
    <source>
        <dbReference type="EMBL" id="CEI67847.1"/>
    </source>
</evidence>